<keyword evidence="2" id="KW-0238">DNA-binding</keyword>
<evidence type="ECO:0000256" key="1">
    <source>
        <dbReference type="ARBA" id="ARBA00023015"/>
    </source>
</evidence>
<accession>A0A5J5IZX3</accession>
<protein>
    <submittedName>
        <fullName evidence="5">WYL domain-containing protein</fullName>
    </submittedName>
</protein>
<dbReference type="GO" id="GO:0003677">
    <property type="term" value="F:DNA binding"/>
    <property type="evidence" value="ECO:0007669"/>
    <property type="project" value="UniProtKB-KW"/>
</dbReference>
<dbReference type="PROSITE" id="PS00894">
    <property type="entry name" value="HTH_DEOR_1"/>
    <property type="match status" value="1"/>
</dbReference>
<dbReference type="InterPro" id="IPR036390">
    <property type="entry name" value="WH_DNA-bd_sf"/>
</dbReference>
<dbReference type="PANTHER" id="PTHR34580:SF3">
    <property type="entry name" value="PROTEIN PAFB"/>
    <property type="match status" value="1"/>
</dbReference>
<organism evidence="5 6">
    <name type="scientific">Microbacterium rhizomatis</name>
    <dbReference type="NCBI Taxonomy" id="1631477"/>
    <lineage>
        <taxon>Bacteria</taxon>
        <taxon>Bacillati</taxon>
        <taxon>Actinomycetota</taxon>
        <taxon>Actinomycetes</taxon>
        <taxon>Micrococcales</taxon>
        <taxon>Microbacteriaceae</taxon>
        <taxon>Microbacterium</taxon>
    </lineage>
</organism>
<dbReference type="InterPro" id="IPR026881">
    <property type="entry name" value="WYL_dom"/>
</dbReference>
<dbReference type="InterPro" id="IPR051534">
    <property type="entry name" value="CBASS_pafABC_assoc_protein"/>
</dbReference>
<dbReference type="CDD" id="cd00090">
    <property type="entry name" value="HTH_ARSR"/>
    <property type="match status" value="1"/>
</dbReference>
<dbReference type="RefSeq" id="WP_150448962.1">
    <property type="nucleotide sequence ID" value="NZ_VYSA01000002.1"/>
</dbReference>
<keyword evidence="1" id="KW-0805">Transcription regulation</keyword>
<keyword evidence="6" id="KW-1185">Reference proteome</keyword>
<sequence>MPSPSSRMLALLSLLQVRREWAGDVLADRLEVSPRTVRRDIDRLRELGYTIEATRGPAGGYRLSSGAELPPLLFDDDQAVAVALALAVAPASGADIAEAAARALATMRQVMPSRIRHRVEAIDVLATHGDPAVSPEVLVAVSEAASAHEILRFDYASAWGDGEAAPPLRVEPHAVIAANGRWYLLAWNPSTPSPEQQGRSGDDSVAAGDWRTYRIDRMRPRAPTRLPFTPRPIPGRDPVAFVAARFRGSTSTAWPCVGTAVLHLSAREIAPYLDSDSAIEEQDEGCTTVTMGSWSWRALAARFAGFDADLSIVGPQQLKDAAIEVGERLIGPTDPDRRKRALRGGVDQGTL</sequence>
<keyword evidence="3" id="KW-0804">Transcription</keyword>
<evidence type="ECO:0000313" key="5">
    <source>
        <dbReference type="EMBL" id="KAA9107932.1"/>
    </source>
</evidence>
<gene>
    <name evidence="5" type="ORF">F6B43_10935</name>
</gene>
<reference evidence="6" key="1">
    <citation type="submission" date="2019-09" db="EMBL/GenBank/DDBJ databases">
        <title>Mumia zhuanghuii sp. nov. isolated from the intestinal contents of plateau pika (Ochotona curzoniae) in the Qinghai-Tibet plateau of China.</title>
        <authorList>
            <person name="Tian Z."/>
        </authorList>
    </citation>
    <scope>NUCLEOTIDE SEQUENCE [LARGE SCALE GENOMIC DNA]</scope>
    <source>
        <strain evidence="6">JCM 30598</strain>
    </source>
</reference>
<dbReference type="InterPro" id="IPR013196">
    <property type="entry name" value="HTH_11"/>
</dbReference>
<evidence type="ECO:0000259" key="4">
    <source>
        <dbReference type="PROSITE" id="PS51000"/>
    </source>
</evidence>
<dbReference type="EMBL" id="VYSA01000002">
    <property type="protein sequence ID" value="KAA9107932.1"/>
    <property type="molecule type" value="Genomic_DNA"/>
</dbReference>
<dbReference type="Pfam" id="PF08279">
    <property type="entry name" value="HTH_11"/>
    <property type="match status" value="1"/>
</dbReference>
<feature type="domain" description="HTH deoR-type" evidence="4">
    <location>
        <begin position="4"/>
        <end position="59"/>
    </location>
</feature>
<evidence type="ECO:0000256" key="2">
    <source>
        <dbReference type="ARBA" id="ARBA00023125"/>
    </source>
</evidence>
<dbReference type="AlphaFoldDB" id="A0A5J5IZX3"/>
<proteinExistence type="predicted"/>
<dbReference type="SUPFAM" id="SSF46785">
    <property type="entry name" value="Winged helix' DNA-binding domain"/>
    <property type="match status" value="1"/>
</dbReference>
<dbReference type="InterPro" id="IPR011991">
    <property type="entry name" value="ArsR-like_HTH"/>
</dbReference>
<dbReference type="InterPro" id="IPR036388">
    <property type="entry name" value="WH-like_DNA-bd_sf"/>
</dbReference>
<dbReference type="Pfam" id="PF13280">
    <property type="entry name" value="WYL"/>
    <property type="match status" value="1"/>
</dbReference>
<dbReference type="PROSITE" id="PS52050">
    <property type="entry name" value="WYL"/>
    <property type="match status" value="1"/>
</dbReference>
<dbReference type="InterPro" id="IPR018356">
    <property type="entry name" value="Tscrpt_reg_HTH_DeoR_CS"/>
</dbReference>
<dbReference type="Proteomes" id="UP000325827">
    <property type="component" value="Unassembled WGS sequence"/>
</dbReference>
<evidence type="ECO:0000256" key="3">
    <source>
        <dbReference type="ARBA" id="ARBA00023163"/>
    </source>
</evidence>
<evidence type="ECO:0000313" key="6">
    <source>
        <dbReference type="Proteomes" id="UP000325827"/>
    </source>
</evidence>
<dbReference type="OrthoDB" id="8555652at2"/>
<dbReference type="InterPro" id="IPR001034">
    <property type="entry name" value="DeoR_HTH"/>
</dbReference>
<dbReference type="PROSITE" id="PS51000">
    <property type="entry name" value="HTH_DEOR_2"/>
    <property type="match status" value="1"/>
</dbReference>
<dbReference type="GO" id="GO:0003700">
    <property type="term" value="F:DNA-binding transcription factor activity"/>
    <property type="evidence" value="ECO:0007669"/>
    <property type="project" value="InterPro"/>
</dbReference>
<comment type="caution">
    <text evidence="5">The sequence shown here is derived from an EMBL/GenBank/DDBJ whole genome shotgun (WGS) entry which is preliminary data.</text>
</comment>
<dbReference type="PANTHER" id="PTHR34580">
    <property type="match status" value="1"/>
</dbReference>
<name>A0A5J5IZX3_9MICO</name>
<dbReference type="Gene3D" id="1.10.10.10">
    <property type="entry name" value="Winged helix-like DNA-binding domain superfamily/Winged helix DNA-binding domain"/>
    <property type="match status" value="1"/>
</dbReference>